<feature type="domain" description="GAG-pre-integrase" evidence="2">
    <location>
        <begin position="17"/>
        <end position="89"/>
    </location>
</feature>
<evidence type="ECO:0000259" key="1">
    <source>
        <dbReference type="Pfam" id="PF07727"/>
    </source>
</evidence>
<comment type="caution">
    <text evidence="3">The sequence shown here is derived from an EMBL/GenBank/DDBJ whole genome shotgun (WGS) entry which is preliminary data.</text>
</comment>
<protein>
    <recommendedName>
        <fullName evidence="4">Retrovirus-related Pol polyprotein from transposon TNT 1-94</fullName>
    </recommendedName>
</protein>
<dbReference type="InterPro" id="IPR025724">
    <property type="entry name" value="GAG-pre-integrase_dom"/>
</dbReference>
<evidence type="ECO:0008006" key="4">
    <source>
        <dbReference type="Google" id="ProtNLM"/>
    </source>
</evidence>
<dbReference type="PANTHER" id="PTHR11439">
    <property type="entry name" value="GAG-POL-RELATED RETROTRANSPOSON"/>
    <property type="match status" value="1"/>
</dbReference>
<dbReference type="InterPro" id="IPR043502">
    <property type="entry name" value="DNA/RNA_pol_sf"/>
</dbReference>
<dbReference type="Pfam" id="PF07727">
    <property type="entry name" value="RVT_2"/>
    <property type="match status" value="1"/>
</dbReference>
<dbReference type="PANTHER" id="PTHR11439:SF483">
    <property type="entry name" value="PEPTIDE SYNTHASE GLIP-LIKE, PUTATIVE (AFU_ORTHOLOGUE AFUA_3G12920)-RELATED"/>
    <property type="match status" value="1"/>
</dbReference>
<accession>A0A699H2L5</accession>
<evidence type="ECO:0000313" key="3">
    <source>
        <dbReference type="EMBL" id="GEW50404.1"/>
    </source>
</evidence>
<name>A0A699H2L5_TANCI</name>
<dbReference type="InterPro" id="IPR013103">
    <property type="entry name" value="RVT_2"/>
</dbReference>
<dbReference type="SUPFAM" id="SSF56672">
    <property type="entry name" value="DNA/RNA polymerases"/>
    <property type="match status" value="1"/>
</dbReference>
<proteinExistence type="predicted"/>
<evidence type="ECO:0000259" key="2">
    <source>
        <dbReference type="Pfam" id="PF13976"/>
    </source>
</evidence>
<dbReference type="EMBL" id="BKCJ010061159">
    <property type="protein sequence ID" value="GEW50404.1"/>
    <property type="molecule type" value="Genomic_DNA"/>
</dbReference>
<sequence>MRNLEGDEMLTGAHESNLYAISILDMDASLYVCLLSKATSTKSWLLHHRLSHLNFGTINDLTKHDLVDGLPKFKYSKDHLCSACEWGKSKKYSHLPKVVPKHEDPPIVTTSEEQSSLISLNEANEFKQDSVDFDGNAVFVLYDAPNFEEAESSTTNLDHQICMNSTKLQTDSELCMYALTVSTLESKNIKEAMSDHSWIESMQDEIDVKAAFLNGPLKEEVYVSNPDGFVDLDFPDHVYSLKKALYGLKQAPRAWYNKLSSFLIVRHFTKVYQSPRGIFISQSQYAIELLKKHSMDECVSMSTHMATKRLDADLQDTPTDQKTYRQMIGRLMYLTASRPDIAFATFVCARYQALLMVKHLKEPLSLSFDFVFVSEIFKYLSFSLDHLCHLAVLCLNQHAHTLHLFESSLIISLDTLDILRKI</sequence>
<organism evidence="3">
    <name type="scientific">Tanacetum cinerariifolium</name>
    <name type="common">Dalmatian daisy</name>
    <name type="synonym">Chrysanthemum cinerariifolium</name>
    <dbReference type="NCBI Taxonomy" id="118510"/>
    <lineage>
        <taxon>Eukaryota</taxon>
        <taxon>Viridiplantae</taxon>
        <taxon>Streptophyta</taxon>
        <taxon>Embryophyta</taxon>
        <taxon>Tracheophyta</taxon>
        <taxon>Spermatophyta</taxon>
        <taxon>Magnoliopsida</taxon>
        <taxon>eudicotyledons</taxon>
        <taxon>Gunneridae</taxon>
        <taxon>Pentapetalae</taxon>
        <taxon>asterids</taxon>
        <taxon>campanulids</taxon>
        <taxon>Asterales</taxon>
        <taxon>Asteraceae</taxon>
        <taxon>Asteroideae</taxon>
        <taxon>Anthemideae</taxon>
        <taxon>Anthemidinae</taxon>
        <taxon>Tanacetum</taxon>
    </lineage>
</organism>
<dbReference type="Pfam" id="PF13976">
    <property type="entry name" value="gag_pre-integrs"/>
    <property type="match status" value="1"/>
</dbReference>
<feature type="domain" description="Reverse transcriptase Ty1/copia-type" evidence="1">
    <location>
        <begin position="201"/>
        <end position="280"/>
    </location>
</feature>
<reference evidence="3" key="1">
    <citation type="journal article" date="2019" name="Sci. Rep.">
        <title>Draft genome of Tanacetum cinerariifolium, the natural source of mosquito coil.</title>
        <authorList>
            <person name="Yamashiro T."/>
            <person name="Shiraishi A."/>
            <person name="Satake H."/>
            <person name="Nakayama K."/>
        </authorList>
    </citation>
    <scope>NUCLEOTIDE SEQUENCE</scope>
</reference>
<dbReference type="AlphaFoldDB" id="A0A699H2L5"/>
<gene>
    <name evidence="3" type="ORF">Tci_222380</name>
</gene>